<dbReference type="CDD" id="cd00487">
    <property type="entry name" value="Pep_deformylase"/>
    <property type="match status" value="1"/>
</dbReference>
<comment type="catalytic activity">
    <reaction evidence="2">
        <text>N-terminal N-formyl-L-methionyl-[peptide] + H2O = N-terminal L-methionyl-[peptide] + formate</text>
        <dbReference type="Rhea" id="RHEA:24420"/>
        <dbReference type="Rhea" id="RHEA-COMP:10639"/>
        <dbReference type="Rhea" id="RHEA-COMP:10640"/>
        <dbReference type="ChEBI" id="CHEBI:15377"/>
        <dbReference type="ChEBI" id="CHEBI:15740"/>
        <dbReference type="ChEBI" id="CHEBI:49298"/>
        <dbReference type="ChEBI" id="CHEBI:64731"/>
        <dbReference type="EC" id="3.5.1.88"/>
    </reaction>
</comment>
<keyword evidence="4" id="KW-1185">Reference proteome</keyword>
<comment type="cofactor">
    <cofactor evidence="2">
        <name>Fe(2+)</name>
        <dbReference type="ChEBI" id="CHEBI:29033"/>
    </cofactor>
    <text evidence="2">Binds 1 Fe(2+) ion.</text>
</comment>
<feature type="active site" evidence="2">
    <location>
        <position position="155"/>
    </location>
</feature>
<keyword evidence="2" id="KW-0408">Iron</keyword>
<dbReference type="Proteomes" id="UP000722989">
    <property type="component" value="Unassembled WGS sequence"/>
</dbReference>
<comment type="similarity">
    <text evidence="1 2">Belongs to the polypeptide deformylase family.</text>
</comment>
<dbReference type="InterPro" id="IPR023635">
    <property type="entry name" value="Peptide_deformylase"/>
</dbReference>
<dbReference type="EC" id="3.5.1.88" evidence="2"/>
<keyword evidence="2" id="KW-0479">Metal-binding</keyword>
<dbReference type="HAMAP" id="MF_00163">
    <property type="entry name" value="Pep_deformylase"/>
    <property type="match status" value="1"/>
</dbReference>
<dbReference type="RefSeq" id="WP_167928778.1">
    <property type="nucleotide sequence ID" value="NZ_JAATVY010000038.1"/>
</dbReference>
<accession>A0ABX0Y640</accession>
<dbReference type="Pfam" id="PF01327">
    <property type="entry name" value="Pep_deformylase"/>
    <property type="match status" value="1"/>
</dbReference>
<keyword evidence="2" id="KW-0648">Protein biosynthesis</keyword>
<dbReference type="SUPFAM" id="SSF56420">
    <property type="entry name" value="Peptide deformylase"/>
    <property type="match status" value="1"/>
</dbReference>
<evidence type="ECO:0000256" key="1">
    <source>
        <dbReference type="ARBA" id="ARBA00010759"/>
    </source>
</evidence>
<comment type="caution">
    <text evidence="3">The sequence shown here is derived from an EMBL/GenBank/DDBJ whole genome shotgun (WGS) entry which is preliminary data.</text>
</comment>
<dbReference type="PANTHER" id="PTHR10458">
    <property type="entry name" value="PEPTIDE DEFORMYLASE"/>
    <property type="match status" value="1"/>
</dbReference>
<dbReference type="PIRSF" id="PIRSF004749">
    <property type="entry name" value="Pep_def"/>
    <property type="match status" value="1"/>
</dbReference>
<dbReference type="PRINTS" id="PR01576">
    <property type="entry name" value="PDEFORMYLASE"/>
</dbReference>
<dbReference type="PANTHER" id="PTHR10458:SF22">
    <property type="entry name" value="PEPTIDE DEFORMYLASE"/>
    <property type="match status" value="1"/>
</dbReference>
<dbReference type="InterPro" id="IPR036821">
    <property type="entry name" value="Peptide_deformylase_sf"/>
</dbReference>
<evidence type="ECO:0000313" key="4">
    <source>
        <dbReference type="Proteomes" id="UP000722989"/>
    </source>
</evidence>
<proteinExistence type="inferred from homology"/>
<comment type="function">
    <text evidence="2">Removes the formyl group from the N-terminal Met of newly synthesized proteins. Requires at least a dipeptide for an efficient rate of reaction. N-terminal L-methionine is a prerequisite for activity but the enzyme has broad specificity at other positions.</text>
</comment>
<reference evidence="3 4" key="1">
    <citation type="submission" date="2020-03" db="EMBL/GenBank/DDBJ databases">
        <title>WGS of the type strain of Planosporangium spp.</title>
        <authorList>
            <person name="Thawai C."/>
        </authorList>
    </citation>
    <scope>NUCLEOTIDE SEQUENCE [LARGE SCALE GENOMIC DNA]</scope>
    <source>
        <strain evidence="3 4">TBRC 5610</strain>
    </source>
</reference>
<dbReference type="Gene3D" id="3.90.45.10">
    <property type="entry name" value="Peptide deformylase"/>
    <property type="match status" value="1"/>
</dbReference>
<evidence type="ECO:0000256" key="2">
    <source>
        <dbReference type="HAMAP-Rule" id="MF_00163"/>
    </source>
</evidence>
<name>A0ABX0Y640_9ACTN</name>
<organism evidence="3 4">
    <name type="scientific">Planosporangium thailandense</name>
    <dbReference type="NCBI Taxonomy" id="765197"/>
    <lineage>
        <taxon>Bacteria</taxon>
        <taxon>Bacillati</taxon>
        <taxon>Actinomycetota</taxon>
        <taxon>Actinomycetes</taxon>
        <taxon>Micromonosporales</taxon>
        <taxon>Micromonosporaceae</taxon>
        <taxon>Planosporangium</taxon>
    </lineage>
</organism>
<dbReference type="EMBL" id="JAATVY010000038">
    <property type="protein sequence ID" value="NJC73875.1"/>
    <property type="molecule type" value="Genomic_DNA"/>
</dbReference>
<keyword evidence="2" id="KW-0378">Hydrolase</keyword>
<feature type="binding site" evidence="2">
    <location>
        <position position="158"/>
    </location>
    <ligand>
        <name>Fe cation</name>
        <dbReference type="ChEBI" id="CHEBI:24875"/>
    </ligand>
</feature>
<feature type="binding site" evidence="2">
    <location>
        <position position="154"/>
    </location>
    <ligand>
        <name>Fe cation</name>
        <dbReference type="ChEBI" id="CHEBI:24875"/>
    </ligand>
</feature>
<protein>
    <recommendedName>
        <fullName evidence="2">Peptide deformylase</fullName>
        <shortName evidence="2">PDF</shortName>
        <ecNumber evidence="2">3.5.1.88</ecNumber>
    </recommendedName>
    <alternativeName>
        <fullName evidence="2">Polypeptide deformylase</fullName>
    </alternativeName>
</protein>
<gene>
    <name evidence="2" type="primary">def</name>
    <name evidence="3" type="ORF">HC031_29795</name>
</gene>
<sequence length="181" mass="18992">MTGVVDWSVEDLGRQGVVRPVVRAPAAVLSMAGEVVDPDDPAVLQLAADLVATMRVSPGCVGLAAPQVGVSAQVFAVDVTGHPKVRTVHGTFVLCNARLVEASQWQKGREGCMSVPDLTGDVKRAGRVVVAGELPGGGEIEITTNAFEARALQHEIDHCAGLLFLDRVAGAHAIHTRKVYL</sequence>
<feature type="binding site" evidence="2">
    <location>
        <position position="112"/>
    </location>
    <ligand>
        <name>Fe cation</name>
        <dbReference type="ChEBI" id="CHEBI:24875"/>
    </ligand>
</feature>
<evidence type="ECO:0000313" key="3">
    <source>
        <dbReference type="EMBL" id="NJC73875.1"/>
    </source>
</evidence>